<dbReference type="PANTHER" id="PTHR30483">
    <property type="entry name" value="LEUCINE-SPECIFIC-BINDING PROTEIN"/>
    <property type="match status" value="1"/>
</dbReference>
<evidence type="ECO:0000256" key="1">
    <source>
        <dbReference type="ARBA" id="ARBA00010062"/>
    </source>
</evidence>
<feature type="domain" description="Leucine-binding protein" evidence="3">
    <location>
        <begin position="50"/>
        <end position="343"/>
    </location>
</feature>
<comment type="caution">
    <text evidence="4">The sequence shown here is derived from an EMBL/GenBank/DDBJ whole genome shotgun (WGS) entry which is preliminary data.</text>
</comment>
<evidence type="ECO:0000313" key="4">
    <source>
        <dbReference type="EMBL" id="ONH22891.1"/>
    </source>
</evidence>
<keyword evidence="5" id="KW-1185">Reference proteome</keyword>
<proteinExistence type="inferred from homology"/>
<accession>A0A1V2I0K8</accession>
<dbReference type="AlphaFoldDB" id="A0A1V2I0K8"/>
<dbReference type="InterPro" id="IPR051010">
    <property type="entry name" value="BCAA_transport"/>
</dbReference>
<dbReference type="Gene3D" id="3.40.50.2300">
    <property type="match status" value="2"/>
</dbReference>
<keyword evidence="2" id="KW-0732">Signal</keyword>
<dbReference type="PANTHER" id="PTHR30483:SF6">
    <property type="entry name" value="PERIPLASMIC BINDING PROTEIN OF ABC TRANSPORTER FOR NATURAL AMINO ACIDS"/>
    <property type="match status" value="1"/>
</dbReference>
<sequence length="397" mass="40629">MLPLAAALILSACGGSDDDKGVSPTSTVTAATGAPIKLVSIEDELTREHYSAGIRTAVDYINNHGGVKGRPLQVTICPNNDDANVAASCARKAIADGVVADVASANNFGSNSNPVYEAAGVSVFGDSPLTSADFTSKAVFPLQGGSISSVGGQVALSIDVLKAKRVAVAYLNVAAGETLPPLLDNAVLKPRGLSLVAKVAVPRTVTDVAPQVANLLRANPDAVVVALTTDLASKFIRAVRQAGYKGTVTLPSPVYSESLVKSQLSGATDNLYLVGFANHAAPAYADFVEQMKAAGRDDFIDDAAAMAWMGVNAFAKIAASMPDITREAFTKLLPTLTAVDTGGITPSVDLSKPGTALGGQLPRLFNTTTFASVVKDGKIVAFDKSGKLAPFAAPQGG</sequence>
<evidence type="ECO:0000256" key="2">
    <source>
        <dbReference type="ARBA" id="ARBA00022729"/>
    </source>
</evidence>
<dbReference type="SUPFAM" id="SSF53822">
    <property type="entry name" value="Periplasmic binding protein-like I"/>
    <property type="match status" value="1"/>
</dbReference>
<dbReference type="Pfam" id="PF13458">
    <property type="entry name" value="Peripla_BP_6"/>
    <property type="match status" value="1"/>
</dbReference>
<gene>
    <name evidence="4" type="ORF">BL253_34510</name>
</gene>
<dbReference type="InterPro" id="IPR028081">
    <property type="entry name" value="Leu-bd"/>
</dbReference>
<dbReference type="Proteomes" id="UP000188929">
    <property type="component" value="Unassembled WGS sequence"/>
</dbReference>
<evidence type="ECO:0000259" key="3">
    <source>
        <dbReference type="Pfam" id="PF13458"/>
    </source>
</evidence>
<name>A0A1V2I0K8_9ACTN</name>
<dbReference type="EMBL" id="MOMC01000096">
    <property type="protein sequence ID" value="ONH22891.1"/>
    <property type="molecule type" value="Genomic_DNA"/>
</dbReference>
<protein>
    <recommendedName>
        <fullName evidence="3">Leucine-binding protein domain-containing protein</fullName>
    </recommendedName>
</protein>
<comment type="similarity">
    <text evidence="1">Belongs to the leucine-binding protein family.</text>
</comment>
<dbReference type="InterPro" id="IPR028082">
    <property type="entry name" value="Peripla_BP_I"/>
</dbReference>
<organism evidence="4 5">
    <name type="scientific">Pseudofrankia asymbiotica</name>
    <dbReference type="NCBI Taxonomy" id="1834516"/>
    <lineage>
        <taxon>Bacteria</taxon>
        <taxon>Bacillati</taxon>
        <taxon>Actinomycetota</taxon>
        <taxon>Actinomycetes</taxon>
        <taxon>Frankiales</taxon>
        <taxon>Frankiaceae</taxon>
        <taxon>Pseudofrankia</taxon>
    </lineage>
</organism>
<reference evidence="5" key="1">
    <citation type="submission" date="2016-10" db="EMBL/GenBank/DDBJ databases">
        <title>Frankia sp. NRRL B-16386 Genome sequencing.</title>
        <authorList>
            <person name="Ghodhbane-Gtari F."/>
            <person name="Swanson E."/>
            <person name="Gueddou A."/>
            <person name="Hezbri K."/>
            <person name="Ktari K."/>
            <person name="Nouioui I."/>
            <person name="Morris K."/>
            <person name="Simpson S."/>
            <person name="Abebe-Akele F."/>
            <person name="Thomas K."/>
            <person name="Gtari M."/>
            <person name="Tisa L.S."/>
        </authorList>
    </citation>
    <scope>NUCLEOTIDE SEQUENCE [LARGE SCALE GENOMIC DNA]</scope>
    <source>
        <strain evidence="5">NRRL B-16386</strain>
    </source>
</reference>
<evidence type="ECO:0000313" key="5">
    <source>
        <dbReference type="Proteomes" id="UP000188929"/>
    </source>
</evidence>
<dbReference type="STRING" id="1834516.BL253_34510"/>